<protein>
    <submittedName>
        <fullName evidence="1">Baseplate J/gp47 family protein</fullName>
    </submittedName>
</protein>
<sequence length="1058" mass="119061">MAKKCDTSFLTGRAGTSQAARWASALNPESFELQDLDVAQWLQLARDFAVHIQYFKIDNPDVPNGDWQNFFPKGDLNTLKNFLAEAQLEQNMEPYLTLFVCFLKLMEFSRRRFNRLTARHLEFYYAEILQIPRKEAQPDQVHILFELAKTFTEAPVFKGSLLDAKKDANNKPRQYETSADLIVNKAKVESLKSIYHDPALNVIKVAQSTNTVDGVEKPLQDNKSWWPFGYPETYDKRPALANAALGLAISAPLLKLQEGNRNVAVSFTVSKPADLTIANLIRYVKVYASGEKGWMGPFSLVESVSESLPGTEISSASNPAVFSLAFNIPKEEKAVVAYNKAIHDTGFETEHPLIKLMIDYSTAEAYAVGQALSELELLKLKLEVEVTGITGLKLENDLGAINPKKPFLPFGPRPYKRSHFKIDYPELFSKRWSAIGLQLSWLNLPESFLKHYESYRRDISGYVSSNLQYLNLLYDFKEITAAGKSSDLLKLREGTDLSNLNKELTNQAQQKVYKVDNLIVQNAAHFSVNLSLENAPEAVLNPASAPLFEEQNAKTAETSSLLITSPLQDGQQPHSGPLELSLTHSFYHELYPRLYTLAITSTEDDVIIPNEPYTPFLEAMSLSYRAAQEISFINGEVTGSRDLAPITLFHVHPFGKVPAQKLFPKYDRGGTLFIGLSDALGGQNINLLIQLLEGTENTQKPGFALNERISWSVLSNDTWLKLPETSILEDNTGNFLKTGIVSIAIPAEASTQHHLMPSGMVWLKAHTPRDFDVICRFLDVRAQAVLARFKNQDNTPEHLQNGLEAETISKLVNRETGIKKVQQPYASFGGSPKETDEAYYRRVSERLRHKDRAVSLWDYEHLVLEQFKEVYKVKCLNHTCGNRFTAPGKVTIVVIPDIINQNVFDIFEPRVSAAKLRAIQEFLIARTSLFVVPQVINPEYEAVHLALKARIKHGMDENFYLKHLEEDLKKFLSPWAYAETAGIVFDVELHQHTLVNYIEALDYVDFITDLVITHQGLQKKRVKPSNPKAILVSAKTHSITRAPQYCAATTSNTTESLC</sequence>
<evidence type="ECO:0000313" key="1">
    <source>
        <dbReference type="EMBL" id="MCC4212595.1"/>
    </source>
</evidence>
<gene>
    <name evidence="1" type="ORF">LLW17_07695</name>
</gene>
<comment type="caution">
    <text evidence="1">The sequence shown here is derived from an EMBL/GenBank/DDBJ whole genome shotgun (WGS) entry which is preliminary data.</text>
</comment>
<accession>A0ABS8GRK2</accession>
<proteinExistence type="predicted"/>
<evidence type="ECO:0000313" key="2">
    <source>
        <dbReference type="Proteomes" id="UP001197770"/>
    </source>
</evidence>
<reference evidence="1 2" key="1">
    <citation type="submission" date="2021-11" db="EMBL/GenBank/DDBJ databases">
        <title>Seasonal and diel survey of microbial diversity of the Tyrrhenian coast.</title>
        <authorList>
            <person name="Gattoni G."/>
            <person name="Corral P."/>
        </authorList>
    </citation>
    <scope>NUCLEOTIDE SEQUENCE [LARGE SCALE GENOMIC DNA]</scope>
    <source>
        <strain evidence="1 2">Mr9</strain>
    </source>
</reference>
<name>A0ABS8GRK2_9FLAO</name>
<organism evidence="1 2">
    <name type="scientific">Leeuwenhoekiella parthenopeia</name>
    <dbReference type="NCBI Taxonomy" id="2890320"/>
    <lineage>
        <taxon>Bacteria</taxon>
        <taxon>Pseudomonadati</taxon>
        <taxon>Bacteroidota</taxon>
        <taxon>Flavobacteriia</taxon>
        <taxon>Flavobacteriales</taxon>
        <taxon>Flavobacteriaceae</taxon>
        <taxon>Leeuwenhoekiella</taxon>
    </lineage>
</organism>
<dbReference type="Proteomes" id="UP001197770">
    <property type="component" value="Unassembled WGS sequence"/>
</dbReference>
<keyword evidence="2" id="KW-1185">Reference proteome</keyword>
<dbReference type="RefSeq" id="WP_228229673.1">
    <property type="nucleotide sequence ID" value="NZ_JAJGMW010000008.1"/>
</dbReference>
<dbReference type="EMBL" id="JAJGMW010000008">
    <property type="protein sequence ID" value="MCC4212595.1"/>
    <property type="molecule type" value="Genomic_DNA"/>
</dbReference>